<gene>
    <name evidence="5" type="ORF">ALECFALPRED_010691</name>
</gene>
<dbReference type="OrthoDB" id="5335092at2759"/>
<evidence type="ECO:0000313" key="5">
    <source>
        <dbReference type="EMBL" id="CAF9943137.1"/>
    </source>
</evidence>
<comment type="caution">
    <text evidence="5">The sequence shown here is derived from an EMBL/GenBank/DDBJ whole genome shotgun (WGS) entry which is preliminary data.</text>
</comment>
<dbReference type="GO" id="GO:0006508">
    <property type="term" value="P:proteolysis"/>
    <property type="evidence" value="ECO:0007669"/>
    <property type="project" value="UniProtKB-KW"/>
</dbReference>
<protein>
    <recommendedName>
        <fullName evidence="4">Ubiquitin-like protease family profile domain-containing protein</fullName>
    </recommendedName>
</protein>
<dbReference type="EMBL" id="CAJPDR010000901">
    <property type="protein sequence ID" value="CAF9943137.1"/>
    <property type="molecule type" value="Genomic_DNA"/>
</dbReference>
<dbReference type="AlphaFoldDB" id="A0A8H3J9K7"/>
<keyword evidence="6" id="KW-1185">Reference proteome</keyword>
<dbReference type="Pfam" id="PF02902">
    <property type="entry name" value="Peptidase_C48"/>
    <property type="match status" value="1"/>
</dbReference>
<dbReference type="Gene3D" id="3.40.395.10">
    <property type="entry name" value="Adenoviral Proteinase, Chain A"/>
    <property type="match status" value="1"/>
</dbReference>
<sequence>MSLRAFSSIVLRELIKEIEKLREGLFLQDADWAAAATRQYHEAIQEQPLVYLTEEDYELVIEYLAWYKSSGLDVAARATQFIRGNHAAEIIAFLKTKYDGMAWNDDYISYDIQHPLPSNNDGVPTCFKEWLAIAQVWRLTLAMPETPFQFAESGDCLLSPLPKLWEDKLDQCMQITDASGIVPAPIGYGLRLTRRDINSILPESDASTDPSGLLTGTLIDRWFRMLVSHRNQRKPRCTVYIHPDSLDLFTATPQEVAERTMMVSADIDMILFPTIITTQDHCVLLVALPQKHVIAVYDSLGYESTRKLQSAWVKGNSSESETECWEVQWVECPRQGEEDACGVFMFTNALFLCSEKDPLDGYSQEDVFFLRRYIAAVICMGELPPNI</sequence>
<dbReference type="Proteomes" id="UP000664203">
    <property type="component" value="Unassembled WGS sequence"/>
</dbReference>
<reference evidence="5" key="1">
    <citation type="submission" date="2021-03" db="EMBL/GenBank/DDBJ databases">
        <authorList>
            <person name="Tagirdzhanova G."/>
        </authorList>
    </citation>
    <scope>NUCLEOTIDE SEQUENCE</scope>
</reference>
<name>A0A8H3J9K7_9LECA</name>
<feature type="domain" description="Ubiquitin-like protease family profile" evidence="4">
    <location>
        <begin position="242"/>
        <end position="375"/>
    </location>
</feature>
<dbReference type="SUPFAM" id="SSF54001">
    <property type="entry name" value="Cysteine proteinases"/>
    <property type="match status" value="1"/>
</dbReference>
<keyword evidence="3" id="KW-0378">Hydrolase</keyword>
<dbReference type="InterPro" id="IPR003653">
    <property type="entry name" value="Peptidase_C48_C"/>
</dbReference>
<dbReference type="InterPro" id="IPR038765">
    <property type="entry name" value="Papain-like_cys_pep_sf"/>
</dbReference>
<proteinExistence type="inferred from homology"/>
<dbReference type="GO" id="GO:0008234">
    <property type="term" value="F:cysteine-type peptidase activity"/>
    <property type="evidence" value="ECO:0007669"/>
    <property type="project" value="InterPro"/>
</dbReference>
<accession>A0A8H3J9K7</accession>
<keyword evidence="2" id="KW-0645">Protease</keyword>
<evidence type="ECO:0000313" key="6">
    <source>
        <dbReference type="Proteomes" id="UP000664203"/>
    </source>
</evidence>
<evidence type="ECO:0000259" key="4">
    <source>
        <dbReference type="Pfam" id="PF02902"/>
    </source>
</evidence>
<dbReference type="GO" id="GO:0019783">
    <property type="term" value="F:ubiquitin-like protein peptidase activity"/>
    <property type="evidence" value="ECO:0007669"/>
    <property type="project" value="UniProtKB-ARBA"/>
</dbReference>
<evidence type="ECO:0000256" key="2">
    <source>
        <dbReference type="ARBA" id="ARBA00022670"/>
    </source>
</evidence>
<evidence type="ECO:0000256" key="1">
    <source>
        <dbReference type="ARBA" id="ARBA00005234"/>
    </source>
</evidence>
<evidence type="ECO:0000256" key="3">
    <source>
        <dbReference type="ARBA" id="ARBA00022801"/>
    </source>
</evidence>
<comment type="similarity">
    <text evidence="1">Belongs to the peptidase C48 family.</text>
</comment>
<organism evidence="5 6">
    <name type="scientific">Alectoria fallacina</name>
    <dbReference type="NCBI Taxonomy" id="1903189"/>
    <lineage>
        <taxon>Eukaryota</taxon>
        <taxon>Fungi</taxon>
        <taxon>Dikarya</taxon>
        <taxon>Ascomycota</taxon>
        <taxon>Pezizomycotina</taxon>
        <taxon>Lecanoromycetes</taxon>
        <taxon>OSLEUM clade</taxon>
        <taxon>Lecanoromycetidae</taxon>
        <taxon>Lecanorales</taxon>
        <taxon>Lecanorineae</taxon>
        <taxon>Parmeliaceae</taxon>
        <taxon>Alectoria</taxon>
    </lineage>
</organism>